<dbReference type="STRING" id="1300350.Z948_2317"/>
<dbReference type="Proteomes" id="UP000027734">
    <property type="component" value="Unassembled WGS sequence"/>
</dbReference>
<reference evidence="1 2" key="1">
    <citation type="submission" date="2014-01" db="EMBL/GenBank/DDBJ databases">
        <title>Sulfitobacter donghicola JCM 14565 Genome Sequencing.</title>
        <authorList>
            <person name="Lai Q."/>
            <person name="Hong Z."/>
        </authorList>
    </citation>
    <scope>NUCLEOTIDE SEQUENCE [LARGE SCALE GENOMIC DNA]</scope>
    <source>
        <strain evidence="1 2">JCM 14565</strain>
    </source>
</reference>
<dbReference type="EMBL" id="JAMC01000005">
    <property type="protein sequence ID" value="KEJ88891.1"/>
    <property type="molecule type" value="Genomic_DNA"/>
</dbReference>
<sequence>MIEATTNPAARAAMNFAHAERGRMIAAMVSWLSGGARR</sequence>
<evidence type="ECO:0000313" key="2">
    <source>
        <dbReference type="Proteomes" id="UP000027734"/>
    </source>
</evidence>
<keyword evidence="2" id="KW-1185">Reference proteome</keyword>
<name>A0A073IHA2_9RHOB</name>
<comment type="caution">
    <text evidence="1">The sequence shown here is derived from an EMBL/GenBank/DDBJ whole genome shotgun (WGS) entry which is preliminary data.</text>
</comment>
<protein>
    <submittedName>
        <fullName evidence="1">Uncharacterized protein</fullName>
    </submittedName>
</protein>
<dbReference type="AlphaFoldDB" id="A0A073IHA2"/>
<accession>A0A073IHA2</accession>
<organism evidence="1 2">
    <name type="scientific">Sulfitobacter donghicola DSW-25 = KCTC 12864 = JCM 14565</name>
    <dbReference type="NCBI Taxonomy" id="1300350"/>
    <lineage>
        <taxon>Bacteria</taxon>
        <taxon>Pseudomonadati</taxon>
        <taxon>Pseudomonadota</taxon>
        <taxon>Alphaproteobacteria</taxon>
        <taxon>Rhodobacterales</taxon>
        <taxon>Roseobacteraceae</taxon>
        <taxon>Sulfitobacter</taxon>
    </lineage>
</organism>
<evidence type="ECO:0000313" key="1">
    <source>
        <dbReference type="EMBL" id="KEJ88891.1"/>
    </source>
</evidence>
<proteinExistence type="predicted"/>
<gene>
    <name evidence="1" type="ORF">DSW25_14200</name>
</gene>